<dbReference type="GO" id="GO:0050661">
    <property type="term" value="F:NADP binding"/>
    <property type="evidence" value="ECO:0007669"/>
    <property type="project" value="InterPro"/>
</dbReference>
<dbReference type="Gene3D" id="1.10.1040.10">
    <property type="entry name" value="N-(1-d-carboxylethyl)-l-norvaline Dehydrogenase, domain 2"/>
    <property type="match status" value="1"/>
</dbReference>
<dbReference type="Gene3D" id="3.40.50.720">
    <property type="entry name" value="NAD(P)-binding Rossmann-like Domain"/>
    <property type="match status" value="1"/>
</dbReference>
<accession>A0A2R6S3K6</accession>
<gene>
    <name evidence="5" type="ORF">PHLCEN_2v1343</name>
</gene>
<dbReference type="SUPFAM" id="SSF160369">
    <property type="entry name" value="Ribosomal protein L10-like"/>
    <property type="match status" value="1"/>
</dbReference>
<reference evidence="5 6" key="1">
    <citation type="submission" date="2018-02" db="EMBL/GenBank/DDBJ databases">
        <title>Genome sequence of the basidiomycete white-rot fungus Phlebia centrifuga.</title>
        <authorList>
            <person name="Granchi Z."/>
            <person name="Peng M."/>
            <person name="de Vries R.P."/>
            <person name="Hilden K."/>
            <person name="Makela M.R."/>
            <person name="Grigoriev I."/>
            <person name="Riley R."/>
        </authorList>
    </citation>
    <scope>NUCLEOTIDE SEQUENCE [LARGE SCALE GENOMIC DNA]</scope>
    <source>
        <strain evidence="5 6">FBCC195</strain>
    </source>
</reference>
<sequence>MPFSRPQTPHKELKLGYCGLGAMGYIMARNLATRLSHPTVQHPIVVYNRTRARAEKLAKEVGESEIKIANSPEELAIECDIIFTNLADDEVVKMFFEKFASALKDSQNTKNKIFVDMSTVYPSLAGELDNLISSIPHAHLVMAPVFGAPTVAETAQLIVVMAGDYRSKKEVAHLLVPAVGRKVIDLGGNLEKAPTFKLIGNSLLLGSLEVLAESFTLAEKSGIQASQVQNLVKDIMPAPVFENYGNKMVHDLFDGTKGFAIDGGIKDSAHIRKLATDVNCPMPALDVAHQHLITARAVHASKRARGHAVHETLDWSSLVAGARVAAGLDGFDSNKHTNFSVPRLIQLRKDITAAALNHAAPAPSLATSSPSTKEPELPTLTVINTQMLGATLREFDTVDPEIVKGLAEMVHGCLAVVTMPNLNPPQLNTILRVLASSVPPPPPVKTPEQLAQQLRASTDNDIPGRRVKRQRAAPIPELKVIGALIEGRLITAEGVKDVAKLPTLDTLRAQLVGLLSAPGAQLAAVLNEASGGRLARTLEGFKKSLEGDGSKPTDAP</sequence>
<comment type="similarity">
    <text evidence="1">Belongs to the HIBADH-related family. NP60 subfamily.</text>
</comment>
<dbReference type="Proteomes" id="UP000186601">
    <property type="component" value="Unassembled WGS sequence"/>
</dbReference>
<comment type="caution">
    <text evidence="5">The sequence shown here is derived from an EMBL/GenBank/DDBJ whole genome shotgun (WGS) entry which is preliminary data.</text>
</comment>
<dbReference type="InterPro" id="IPR043141">
    <property type="entry name" value="Ribosomal_uL10-like_sf"/>
</dbReference>
<proteinExistence type="inferred from homology"/>
<dbReference type="PANTHER" id="PTHR43580">
    <property type="entry name" value="OXIDOREDUCTASE GLYR1-RELATED"/>
    <property type="match status" value="1"/>
</dbReference>
<protein>
    <submittedName>
        <fullName evidence="5">Uncharacterized protein</fullName>
    </submittedName>
</protein>
<dbReference type="InterPro" id="IPR036291">
    <property type="entry name" value="NAD(P)-bd_dom_sf"/>
</dbReference>
<dbReference type="SUPFAM" id="SSF51735">
    <property type="entry name" value="NAD(P)-binding Rossmann-fold domains"/>
    <property type="match status" value="1"/>
</dbReference>
<dbReference type="GO" id="GO:0051287">
    <property type="term" value="F:NAD binding"/>
    <property type="evidence" value="ECO:0007669"/>
    <property type="project" value="InterPro"/>
</dbReference>
<keyword evidence="6" id="KW-1185">Reference proteome</keyword>
<dbReference type="InterPro" id="IPR008927">
    <property type="entry name" value="6-PGluconate_DH-like_C_sf"/>
</dbReference>
<feature type="domain" description="6-phosphogluconate dehydrogenase NADP-binding" evidence="3">
    <location>
        <begin position="14"/>
        <end position="183"/>
    </location>
</feature>
<dbReference type="InterPro" id="IPR006115">
    <property type="entry name" value="6PGDH_NADP-bd"/>
</dbReference>
<feature type="domain" description="3-hydroxyisobutyrate dehydrogenase-like NAD-binding" evidence="4">
    <location>
        <begin position="195"/>
        <end position="300"/>
    </location>
</feature>
<dbReference type="STRING" id="98765.A0A2R6S3K6"/>
<dbReference type="InterPro" id="IPR051265">
    <property type="entry name" value="HIBADH-related_NP60_sf"/>
</dbReference>
<dbReference type="OrthoDB" id="435038at2759"/>
<evidence type="ECO:0000313" key="6">
    <source>
        <dbReference type="Proteomes" id="UP000186601"/>
    </source>
</evidence>
<evidence type="ECO:0000259" key="4">
    <source>
        <dbReference type="Pfam" id="PF14833"/>
    </source>
</evidence>
<dbReference type="InterPro" id="IPR013328">
    <property type="entry name" value="6PGD_dom2"/>
</dbReference>
<name>A0A2R6S3K6_9APHY</name>
<dbReference type="AlphaFoldDB" id="A0A2R6S3K6"/>
<evidence type="ECO:0000256" key="2">
    <source>
        <dbReference type="ARBA" id="ARBA00008889"/>
    </source>
</evidence>
<organism evidence="5 6">
    <name type="scientific">Hermanssonia centrifuga</name>
    <dbReference type="NCBI Taxonomy" id="98765"/>
    <lineage>
        <taxon>Eukaryota</taxon>
        <taxon>Fungi</taxon>
        <taxon>Dikarya</taxon>
        <taxon>Basidiomycota</taxon>
        <taxon>Agaricomycotina</taxon>
        <taxon>Agaricomycetes</taxon>
        <taxon>Polyporales</taxon>
        <taxon>Meruliaceae</taxon>
        <taxon>Hermanssonia</taxon>
    </lineage>
</organism>
<dbReference type="Pfam" id="PF14833">
    <property type="entry name" value="NAD_binding_11"/>
    <property type="match status" value="1"/>
</dbReference>
<dbReference type="EMBL" id="MLYV02000107">
    <property type="protein sequence ID" value="PSS36799.1"/>
    <property type="molecule type" value="Genomic_DNA"/>
</dbReference>
<comment type="similarity">
    <text evidence="2">Belongs to the universal ribosomal protein uL10 family.</text>
</comment>
<evidence type="ECO:0000313" key="5">
    <source>
        <dbReference type="EMBL" id="PSS36799.1"/>
    </source>
</evidence>
<dbReference type="SUPFAM" id="SSF48179">
    <property type="entry name" value="6-phosphogluconate dehydrogenase C-terminal domain-like"/>
    <property type="match status" value="1"/>
</dbReference>
<dbReference type="InterPro" id="IPR029154">
    <property type="entry name" value="HIBADH-like_NADP-bd"/>
</dbReference>
<dbReference type="PANTHER" id="PTHR43580:SF8">
    <property type="entry name" value="6-PHOSPHOGLUCONATE DEHYDROGENASE NADP-BINDING DOMAIN-CONTAINING PROTEIN-RELATED"/>
    <property type="match status" value="1"/>
</dbReference>
<evidence type="ECO:0000256" key="1">
    <source>
        <dbReference type="ARBA" id="ARBA00007598"/>
    </source>
</evidence>
<evidence type="ECO:0000259" key="3">
    <source>
        <dbReference type="Pfam" id="PF03446"/>
    </source>
</evidence>
<dbReference type="Pfam" id="PF03446">
    <property type="entry name" value="NAD_binding_2"/>
    <property type="match status" value="1"/>
</dbReference>